<evidence type="ECO:0000313" key="2">
    <source>
        <dbReference type="EMBL" id="MFC0530991.1"/>
    </source>
</evidence>
<feature type="domain" description="Transposase IS66 central" evidence="1">
    <location>
        <begin position="3"/>
        <end position="135"/>
    </location>
</feature>
<accession>A0ABV6M8G9</accession>
<dbReference type="PANTHER" id="PTHR33678:SF2">
    <property type="match status" value="1"/>
</dbReference>
<gene>
    <name evidence="2" type="ORF">ACFFIA_25445</name>
</gene>
<dbReference type="InterPro" id="IPR004291">
    <property type="entry name" value="Transposase_IS66_central"/>
</dbReference>
<comment type="caution">
    <text evidence="2">The sequence shown here is derived from an EMBL/GenBank/DDBJ whole genome shotgun (WGS) entry which is preliminary data.</text>
</comment>
<sequence>MTDAQHAWCCAHLLRDLKGIHESDPGGQSWAEAMANTLLIAKRATEQAIAAGRDALTEQEISRSRSYYAGALAHGRTENPPDRNGQLSRAGKLVERFATHRAMILRFVVDLSMPFTNNTAERALRPVKLQQKISAT</sequence>
<reference evidence="2 3" key="1">
    <citation type="submission" date="2024-09" db="EMBL/GenBank/DDBJ databases">
        <authorList>
            <person name="Sun Q."/>
            <person name="Mori K."/>
        </authorList>
    </citation>
    <scope>NUCLEOTIDE SEQUENCE [LARGE SCALE GENOMIC DNA]</scope>
    <source>
        <strain evidence="2 3">TBRC 3947</strain>
    </source>
</reference>
<proteinExistence type="predicted"/>
<dbReference type="EMBL" id="JBHLUH010000054">
    <property type="protein sequence ID" value="MFC0530991.1"/>
    <property type="molecule type" value="Genomic_DNA"/>
</dbReference>
<dbReference type="InterPro" id="IPR052344">
    <property type="entry name" value="Transposase-related"/>
</dbReference>
<keyword evidence="3" id="KW-1185">Reference proteome</keyword>
<dbReference type="RefSeq" id="WP_377254639.1">
    <property type="nucleotide sequence ID" value="NZ_JBHLUH010000054.1"/>
</dbReference>
<protein>
    <submittedName>
        <fullName evidence="2">Transposase</fullName>
    </submittedName>
</protein>
<organism evidence="2 3">
    <name type="scientific">Phytohabitans kaempferiae</name>
    <dbReference type="NCBI Taxonomy" id="1620943"/>
    <lineage>
        <taxon>Bacteria</taxon>
        <taxon>Bacillati</taxon>
        <taxon>Actinomycetota</taxon>
        <taxon>Actinomycetes</taxon>
        <taxon>Micromonosporales</taxon>
        <taxon>Micromonosporaceae</taxon>
    </lineage>
</organism>
<evidence type="ECO:0000313" key="3">
    <source>
        <dbReference type="Proteomes" id="UP001589867"/>
    </source>
</evidence>
<dbReference type="Proteomes" id="UP001589867">
    <property type="component" value="Unassembled WGS sequence"/>
</dbReference>
<name>A0ABV6M8G9_9ACTN</name>
<dbReference type="Pfam" id="PF03050">
    <property type="entry name" value="DDE_Tnp_IS66"/>
    <property type="match status" value="1"/>
</dbReference>
<evidence type="ECO:0000259" key="1">
    <source>
        <dbReference type="Pfam" id="PF03050"/>
    </source>
</evidence>
<dbReference type="PANTHER" id="PTHR33678">
    <property type="entry name" value="BLL1576 PROTEIN"/>
    <property type="match status" value="1"/>
</dbReference>